<feature type="domain" description="HIT" evidence="2">
    <location>
        <begin position="11"/>
        <end position="117"/>
    </location>
</feature>
<reference evidence="3 4" key="1">
    <citation type="journal article" date="2019" name="Int. J. Syst. Evol. Microbiol.">
        <title>The Global Catalogue of Microorganisms (GCM) 10K type strain sequencing project: providing services to taxonomists for standard genome sequencing and annotation.</title>
        <authorList>
            <consortium name="The Broad Institute Genomics Platform"/>
            <consortium name="The Broad Institute Genome Sequencing Center for Infectious Disease"/>
            <person name="Wu L."/>
            <person name="Ma J."/>
        </authorList>
    </citation>
    <scope>NUCLEOTIDE SEQUENCE [LARGE SCALE GENOMIC DNA]</scope>
    <source>
        <strain evidence="3 4">JCM 4505</strain>
    </source>
</reference>
<proteinExistence type="predicted"/>
<dbReference type="RefSeq" id="WP_344166970.1">
    <property type="nucleotide sequence ID" value="NZ_BAAABV010000028.1"/>
</dbReference>
<dbReference type="SUPFAM" id="SSF54197">
    <property type="entry name" value="HIT-like"/>
    <property type="match status" value="1"/>
</dbReference>
<dbReference type="PANTHER" id="PTHR23089">
    <property type="entry name" value="HISTIDINE TRIAD HIT PROTEIN"/>
    <property type="match status" value="1"/>
</dbReference>
<comment type="caution">
    <text evidence="3">The sequence shown here is derived from an EMBL/GenBank/DDBJ whole genome shotgun (WGS) entry which is preliminary data.</text>
</comment>
<evidence type="ECO:0000259" key="2">
    <source>
        <dbReference type="PROSITE" id="PS51084"/>
    </source>
</evidence>
<evidence type="ECO:0000313" key="4">
    <source>
        <dbReference type="Proteomes" id="UP001501867"/>
    </source>
</evidence>
<dbReference type="PROSITE" id="PS51084">
    <property type="entry name" value="HIT_2"/>
    <property type="match status" value="1"/>
</dbReference>
<protein>
    <submittedName>
        <fullName evidence="3">HIT domain-containing protein</fullName>
    </submittedName>
</protein>
<dbReference type="Gene3D" id="3.30.428.10">
    <property type="entry name" value="HIT-like"/>
    <property type="match status" value="1"/>
</dbReference>
<dbReference type="Pfam" id="PF01230">
    <property type="entry name" value="HIT"/>
    <property type="match status" value="1"/>
</dbReference>
<dbReference type="InterPro" id="IPR011146">
    <property type="entry name" value="HIT-like"/>
</dbReference>
<keyword evidence="4" id="KW-1185">Reference proteome</keyword>
<sequence length="127" mass="14278">MTTDTRISDFYCNQALSGRVPVERVMETDRVLAFQHTNPAHPVHIVVVPKAHVPSLTDLGTADEGLLTEVVRVVRAVAARVEREHGSCSVTTNLGLYQESKHMHWHITFRGEKPEEIRGKYGHHDDS</sequence>
<evidence type="ECO:0000313" key="3">
    <source>
        <dbReference type="EMBL" id="GAA0316134.1"/>
    </source>
</evidence>
<dbReference type="InterPro" id="IPR001310">
    <property type="entry name" value="Histidine_triad_HIT"/>
</dbReference>
<gene>
    <name evidence="3" type="ORF">GCM10010302_64040</name>
</gene>
<name>A0ABN0VSZ3_9ACTN</name>
<dbReference type="InterPro" id="IPR036265">
    <property type="entry name" value="HIT-like_sf"/>
</dbReference>
<dbReference type="PRINTS" id="PR00332">
    <property type="entry name" value="HISTRIAD"/>
</dbReference>
<dbReference type="Proteomes" id="UP001501867">
    <property type="component" value="Unassembled WGS sequence"/>
</dbReference>
<organism evidence="3 4">
    <name type="scientific">Streptomyces polychromogenes</name>
    <dbReference type="NCBI Taxonomy" id="67342"/>
    <lineage>
        <taxon>Bacteria</taxon>
        <taxon>Bacillati</taxon>
        <taxon>Actinomycetota</taxon>
        <taxon>Actinomycetes</taxon>
        <taxon>Kitasatosporales</taxon>
        <taxon>Streptomycetaceae</taxon>
        <taxon>Streptomyces</taxon>
    </lineage>
</organism>
<dbReference type="EMBL" id="BAAABV010000028">
    <property type="protein sequence ID" value="GAA0316134.1"/>
    <property type="molecule type" value="Genomic_DNA"/>
</dbReference>
<accession>A0ABN0VSZ3</accession>
<evidence type="ECO:0000256" key="1">
    <source>
        <dbReference type="PROSITE-ProRule" id="PRU00464"/>
    </source>
</evidence>
<feature type="short sequence motif" description="Histidine triad motif" evidence="1">
    <location>
        <begin position="102"/>
        <end position="106"/>
    </location>
</feature>